<accession>A0A8T0FSQ6</accession>
<gene>
    <name evidence="2" type="ORF">HNY73_001712</name>
</gene>
<reference evidence="2" key="1">
    <citation type="journal article" date="2020" name="bioRxiv">
        <title>Chromosome-level reference genome of the European wasp spider Argiope bruennichi: a resource for studies on range expansion and evolutionary adaptation.</title>
        <authorList>
            <person name="Sheffer M.M."/>
            <person name="Hoppe A."/>
            <person name="Krehenwinkel H."/>
            <person name="Uhl G."/>
            <person name="Kuss A.W."/>
            <person name="Jensen L."/>
            <person name="Jensen C."/>
            <person name="Gillespie R.G."/>
            <person name="Hoff K.J."/>
            <person name="Prost S."/>
        </authorList>
    </citation>
    <scope>NUCLEOTIDE SEQUENCE</scope>
</reference>
<reference evidence="2" key="2">
    <citation type="submission" date="2020-06" db="EMBL/GenBank/DDBJ databases">
        <authorList>
            <person name="Sheffer M."/>
        </authorList>
    </citation>
    <scope>NUCLEOTIDE SEQUENCE</scope>
</reference>
<proteinExistence type="predicted"/>
<dbReference type="Proteomes" id="UP000807504">
    <property type="component" value="Unassembled WGS sequence"/>
</dbReference>
<dbReference type="EMBL" id="JABXBU010000002">
    <property type="protein sequence ID" value="KAF8793662.1"/>
    <property type="molecule type" value="Genomic_DNA"/>
</dbReference>
<comment type="caution">
    <text evidence="2">The sequence shown here is derived from an EMBL/GenBank/DDBJ whole genome shotgun (WGS) entry which is preliminary data.</text>
</comment>
<keyword evidence="1" id="KW-0732">Signal</keyword>
<organism evidence="2 3">
    <name type="scientific">Argiope bruennichi</name>
    <name type="common">Wasp spider</name>
    <name type="synonym">Aranea bruennichi</name>
    <dbReference type="NCBI Taxonomy" id="94029"/>
    <lineage>
        <taxon>Eukaryota</taxon>
        <taxon>Metazoa</taxon>
        <taxon>Ecdysozoa</taxon>
        <taxon>Arthropoda</taxon>
        <taxon>Chelicerata</taxon>
        <taxon>Arachnida</taxon>
        <taxon>Araneae</taxon>
        <taxon>Araneomorphae</taxon>
        <taxon>Entelegynae</taxon>
        <taxon>Araneoidea</taxon>
        <taxon>Araneidae</taxon>
        <taxon>Argiope</taxon>
    </lineage>
</organism>
<evidence type="ECO:0008006" key="4">
    <source>
        <dbReference type="Google" id="ProtNLM"/>
    </source>
</evidence>
<protein>
    <recommendedName>
        <fullName evidence="4">DUF19 domain-containing protein</fullName>
    </recommendedName>
</protein>
<evidence type="ECO:0000313" key="2">
    <source>
        <dbReference type="EMBL" id="KAF8793662.1"/>
    </source>
</evidence>
<dbReference type="AlphaFoldDB" id="A0A8T0FSQ6"/>
<feature type="chain" id="PRO_5035783643" description="DUF19 domain-containing protein" evidence="1">
    <location>
        <begin position="19"/>
        <end position="205"/>
    </location>
</feature>
<evidence type="ECO:0000313" key="3">
    <source>
        <dbReference type="Proteomes" id="UP000807504"/>
    </source>
</evidence>
<evidence type="ECO:0000256" key="1">
    <source>
        <dbReference type="SAM" id="SignalP"/>
    </source>
</evidence>
<feature type="signal peptide" evidence="1">
    <location>
        <begin position="1"/>
        <end position="18"/>
    </location>
</feature>
<name>A0A8T0FSQ6_ARGBR</name>
<keyword evidence="3" id="KW-1185">Reference proteome</keyword>
<sequence>MKWLILFAFGALCGFAGGDTLCFKEKSLECNRQLQKEILSDFSFCSLQKRVIGCLTKPAIDCDLKFKSVAEKVDSIVAKICEKGSKIYEELDRNKECITKGITDRECLEPVLNILGKGSPKEVLNVQKETCRHLDQMTKCTAEKVRSACGEEVVKYFKSLYDPAIELHQRFCEEIILPENEETFTTKRSEKTALPSFFGPLEFII</sequence>